<keyword evidence="11" id="KW-0460">Magnesium</keyword>
<evidence type="ECO:0000256" key="4">
    <source>
        <dbReference type="ARBA" id="ARBA00022490"/>
    </source>
</evidence>
<evidence type="ECO:0000256" key="10">
    <source>
        <dbReference type="ARBA" id="ARBA00022840"/>
    </source>
</evidence>
<dbReference type="SUPFAM" id="SSF56112">
    <property type="entry name" value="Protein kinase-like (PK-like)"/>
    <property type="match status" value="1"/>
</dbReference>
<evidence type="ECO:0000256" key="2">
    <source>
        <dbReference type="ARBA" id="ARBA00004132"/>
    </source>
</evidence>
<dbReference type="EMBL" id="HBUF01299650">
    <property type="protein sequence ID" value="CAG6690811.1"/>
    <property type="molecule type" value="Transcribed_RNA"/>
</dbReference>
<evidence type="ECO:0000256" key="5">
    <source>
        <dbReference type="ARBA" id="ARBA00022527"/>
    </source>
</evidence>
<dbReference type="Pfam" id="PF09027">
    <property type="entry name" value="GTPase_binding"/>
    <property type="match status" value="1"/>
</dbReference>
<accession>A0A8D8TPM1</accession>
<evidence type="ECO:0000256" key="8">
    <source>
        <dbReference type="ARBA" id="ARBA00022741"/>
    </source>
</evidence>
<keyword evidence="4" id="KW-0963">Cytoplasm</keyword>
<feature type="compositionally biased region" description="Polar residues" evidence="18">
    <location>
        <begin position="1024"/>
        <end position="1034"/>
    </location>
</feature>
<comment type="catalytic activity">
    <reaction evidence="14">
        <text>L-threonyl-[protein] + ATP = O-phospho-L-threonyl-[protein] + ADP + H(+)</text>
        <dbReference type="Rhea" id="RHEA:46608"/>
        <dbReference type="Rhea" id="RHEA-COMP:11060"/>
        <dbReference type="Rhea" id="RHEA-COMP:11605"/>
        <dbReference type="ChEBI" id="CHEBI:15378"/>
        <dbReference type="ChEBI" id="CHEBI:30013"/>
        <dbReference type="ChEBI" id="CHEBI:30616"/>
        <dbReference type="ChEBI" id="CHEBI:61977"/>
        <dbReference type="ChEBI" id="CHEBI:456216"/>
        <dbReference type="EC" id="2.7.11.1"/>
    </reaction>
</comment>
<dbReference type="InterPro" id="IPR015940">
    <property type="entry name" value="UBA"/>
</dbReference>
<evidence type="ECO:0000256" key="1">
    <source>
        <dbReference type="ARBA" id="ARBA00001946"/>
    </source>
</evidence>
<dbReference type="InterPro" id="IPR001245">
    <property type="entry name" value="Ser-Thr/Tyr_kinase_cat_dom"/>
</dbReference>
<dbReference type="Gene3D" id="4.10.680.10">
    <property type="entry name" value="Cdc42-like binding domain"/>
    <property type="match status" value="1"/>
</dbReference>
<evidence type="ECO:0000256" key="17">
    <source>
        <dbReference type="PROSITE-ProRule" id="PRU10141"/>
    </source>
</evidence>
<feature type="domain" description="SH3" evidence="19">
    <location>
        <begin position="385"/>
        <end position="448"/>
    </location>
</feature>
<dbReference type="InterPro" id="IPR020635">
    <property type="entry name" value="Tyr_kinase_cat_dom"/>
</dbReference>
<keyword evidence="8 17" id="KW-0547">Nucleotide-binding</keyword>
<dbReference type="GO" id="GO:0004674">
    <property type="term" value="F:protein serine/threonine kinase activity"/>
    <property type="evidence" value="ECO:0007669"/>
    <property type="project" value="UniProtKB-KW"/>
</dbReference>
<dbReference type="Gene3D" id="2.30.30.40">
    <property type="entry name" value="SH3 Domains"/>
    <property type="match status" value="1"/>
</dbReference>
<evidence type="ECO:0000259" key="21">
    <source>
        <dbReference type="PROSITE" id="PS50030"/>
    </source>
</evidence>
<dbReference type="SMART" id="SM00219">
    <property type="entry name" value="TyrKc"/>
    <property type="match status" value="1"/>
</dbReference>
<dbReference type="GO" id="GO:0004713">
    <property type="term" value="F:protein tyrosine kinase activity"/>
    <property type="evidence" value="ECO:0007669"/>
    <property type="project" value="UniProtKB-KW"/>
</dbReference>
<dbReference type="PROSITE" id="PS50011">
    <property type="entry name" value="PROTEIN_KINASE_DOM"/>
    <property type="match status" value="1"/>
</dbReference>
<evidence type="ECO:0000313" key="22">
    <source>
        <dbReference type="EMBL" id="CAG6690811.1"/>
    </source>
</evidence>
<comment type="subcellular location">
    <subcellularLocation>
        <location evidence="2">Cytoplasmic vesicle</location>
        <location evidence="2">Clathrin-coated vesicle</location>
    </subcellularLocation>
</comment>
<feature type="binding site" evidence="17">
    <location>
        <position position="157"/>
    </location>
    <ligand>
        <name>ATP</name>
        <dbReference type="ChEBI" id="CHEBI:30616"/>
    </ligand>
</feature>
<keyword evidence="7" id="KW-0479">Metal-binding</keyword>
<evidence type="ECO:0000259" key="20">
    <source>
        <dbReference type="PROSITE" id="PS50011"/>
    </source>
</evidence>
<evidence type="ECO:0000256" key="3">
    <source>
        <dbReference type="ARBA" id="ARBA00022443"/>
    </source>
</evidence>
<name>A0A8D8TPM1_9HEMI</name>
<feature type="region of interest" description="Disordered" evidence="18">
    <location>
        <begin position="497"/>
        <end position="529"/>
    </location>
</feature>
<evidence type="ECO:0000256" key="11">
    <source>
        <dbReference type="ARBA" id="ARBA00022842"/>
    </source>
</evidence>
<evidence type="ECO:0000256" key="13">
    <source>
        <dbReference type="ARBA" id="ARBA00023329"/>
    </source>
</evidence>
<feature type="region of interest" description="Disordered" evidence="18">
    <location>
        <begin position="1024"/>
        <end position="1077"/>
    </location>
</feature>
<dbReference type="PANTHER" id="PTHR24418">
    <property type="entry name" value="TYROSINE-PROTEIN KINASE"/>
    <property type="match status" value="1"/>
</dbReference>
<dbReference type="InterPro" id="IPR008266">
    <property type="entry name" value="Tyr_kinase_AS"/>
</dbReference>
<dbReference type="GO" id="GO:0002009">
    <property type="term" value="P:morphogenesis of an epithelium"/>
    <property type="evidence" value="ECO:0007669"/>
    <property type="project" value="UniProtKB-ARBA"/>
</dbReference>
<evidence type="ECO:0000256" key="7">
    <source>
        <dbReference type="ARBA" id="ARBA00022723"/>
    </source>
</evidence>
<dbReference type="InterPro" id="IPR000719">
    <property type="entry name" value="Prot_kinase_dom"/>
</dbReference>
<keyword evidence="6" id="KW-0808">Transferase</keyword>
<organism evidence="22">
    <name type="scientific">Cacopsylla melanoneura</name>
    <dbReference type="NCBI Taxonomy" id="428564"/>
    <lineage>
        <taxon>Eukaryota</taxon>
        <taxon>Metazoa</taxon>
        <taxon>Ecdysozoa</taxon>
        <taxon>Arthropoda</taxon>
        <taxon>Hexapoda</taxon>
        <taxon>Insecta</taxon>
        <taxon>Pterygota</taxon>
        <taxon>Neoptera</taxon>
        <taxon>Paraneoptera</taxon>
        <taxon>Hemiptera</taxon>
        <taxon>Sternorrhyncha</taxon>
        <taxon>Psylloidea</taxon>
        <taxon>Psyllidae</taxon>
        <taxon>Psyllinae</taxon>
        <taxon>Cacopsylla</taxon>
    </lineage>
</organism>
<comment type="cofactor">
    <cofactor evidence="1">
        <name>Mg(2+)</name>
        <dbReference type="ChEBI" id="CHEBI:18420"/>
    </cofactor>
</comment>
<evidence type="ECO:0000259" key="19">
    <source>
        <dbReference type="PROSITE" id="PS50002"/>
    </source>
</evidence>
<keyword evidence="3 16" id="KW-0728">SH3 domain</keyword>
<dbReference type="InterPro" id="IPR001452">
    <property type="entry name" value="SH3_domain"/>
</dbReference>
<dbReference type="PROSITE" id="PS00107">
    <property type="entry name" value="PROTEIN_KINASE_ATP"/>
    <property type="match status" value="1"/>
</dbReference>
<dbReference type="InterPro" id="IPR017441">
    <property type="entry name" value="Protein_kinase_ATP_BS"/>
</dbReference>
<dbReference type="InterPro" id="IPR036028">
    <property type="entry name" value="SH3-like_dom_sf"/>
</dbReference>
<keyword evidence="5" id="KW-0723">Serine/threonine-protein kinase</keyword>
<keyword evidence="12" id="KW-0829">Tyrosine-protein kinase</keyword>
<proteinExistence type="inferred from homology"/>
<evidence type="ECO:0000256" key="12">
    <source>
        <dbReference type="ARBA" id="ARBA00023137"/>
    </source>
</evidence>
<dbReference type="FunFam" id="3.30.200.20:FF:000107">
    <property type="entry name" value="Putative activated CDC42 kinase 1"/>
    <property type="match status" value="1"/>
</dbReference>
<dbReference type="InterPro" id="IPR011009">
    <property type="entry name" value="Kinase-like_dom_sf"/>
</dbReference>
<feature type="compositionally biased region" description="Polar residues" evidence="18">
    <location>
        <begin position="1042"/>
        <end position="1051"/>
    </location>
</feature>
<dbReference type="PROSITE" id="PS50002">
    <property type="entry name" value="SH3"/>
    <property type="match status" value="1"/>
</dbReference>
<keyword evidence="13" id="KW-0968">Cytoplasmic vesicle</keyword>
<evidence type="ECO:0000256" key="9">
    <source>
        <dbReference type="ARBA" id="ARBA00022777"/>
    </source>
</evidence>
<feature type="region of interest" description="Disordered" evidence="18">
    <location>
        <begin position="563"/>
        <end position="619"/>
    </location>
</feature>
<keyword evidence="9 22" id="KW-0418">Kinase</keyword>
<feature type="compositionally biased region" description="Low complexity" evidence="18">
    <location>
        <begin position="87"/>
        <end position="105"/>
    </location>
</feature>
<dbReference type="CDD" id="cd09539">
    <property type="entry name" value="SAM_TNK-like"/>
    <property type="match status" value="1"/>
</dbReference>
<dbReference type="SUPFAM" id="SSF50044">
    <property type="entry name" value="SH3-domain"/>
    <property type="match status" value="1"/>
</dbReference>
<protein>
    <submittedName>
        <fullName evidence="22">Activated CDC42 kinase 1</fullName>
    </submittedName>
</protein>
<dbReference type="PROSITE" id="PS00109">
    <property type="entry name" value="PROTEIN_KINASE_TYR"/>
    <property type="match status" value="1"/>
</dbReference>
<dbReference type="PRINTS" id="PR00109">
    <property type="entry name" value="TYRKINASE"/>
</dbReference>
<comment type="similarity">
    <text evidence="15">Belongs to the protein kinase superfamily. Tyr protein kinase family.</text>
</comment>
<dbReference type="PROSITE" id="PS50030">
    <property type="entry name" value="UBA"/>
    <property type="match status" value="1"/>
</dbReference>
<evidence type="ECO:0000256" key="16">
    <source>
        <dbReference type="PROSITE-ProRule" id="PRU00192"/>
    </source>
</evidence>
<dbReference type="Gene3D" id="1.10.510.10">
    <property type="entry name" value="Transferase(Phosphotransferase) domain 1"/>
    <property type="match status" value="1"/>
</dbReference>
<dbReference type="Gene3D" id="3.30.200.20">
    <property type="entry name" value="Phosphorylase Kinase, domain 1"/>
    <property type="match status" value="1"/>
</dbReference>
<dbReference type="InterPro" id="IPR049587">
    <property type="entry name" value="TNK-like_SAM"/>
</dbReference>
<feature type="compositionally biased region" description="Polar residues" evidence="18">
    <location>
        <begin position="520"/>
        <end position="529"/>
    </location>
</feature>
<evidence type="ECO:0000256" key="18">
    <source>
        <dbReference type="SAM" id="MobiDB-lite"/>
    </source>
</evidence>
<feature type="domain" description="UBA" evidence="21">
    <location>
        <begin position="1260"/>
        <end position="1303"/>
    </location>
</feature>
<evidence type="ECO:0000256" key="6">
    <source>
        <dbReference type="ARBA" id="ARBA00022679"/>
    </source>
</evidence>
<dbReference type="GO" id="GO:0005524">
    <property type="term" value="F:ATP binding"/>
    <property type="evidence" value="ECO:0007669"/>
    <property type="project" value="UniProtKB-UniRule"/>
</dbReference>
<dbReference type="SMART" id="SM00326">
    <property type="entry name" value="SH3"/>
    <property type="match status" value="1"/>
</dbReference>
<dbReference type="Pfam" id="PF00018">
    <property type="entry name" value="SH3_1"/>
    <property type="match status" value="1"/>
</dbReference>
<dbReference type="GO" id="GO:0030136">
    <property type="term" value="C:clathrin-coated vesicle"/>
    <property type="evidence" value="ECO:0007669"/>
    <property type="project" value="UniProtKB-SubCell"/>
</dbReference>
<feature type="region of interest" description="Disordered" evidence="18">
    <location>
        <begin position="86"/>
        <end position="110"/>
    </location>
</feature>
<dbReference type="Pfam" id="PF07714">
    <property type="entry name" value="PK_Tyr_Ser-Thr"/>
    <property type="match status" value="1"/>
</dbReference>
<keyword evidence="10 17" id="KW-0067">ATP-binding</keyword>
<feature type="domain" description="Protein kinase" evidence="20">
    <location>
        <begin position="126"/>
        <end position="382"/>
    </location>
</feature>
<dbReference type="InterPro" id="IPR050198">
    <property type="entry name" value="Non-receptor_tyrosine_kinases"/>
</dbReference>
<dbReference type="Pfam" id="PF22931">
    <property type="entry name" value="SAM_TNK"/>
    <property type="match status" value="1"/>
</dbReference>
<sequence length="1306" mass="144331">MDDQSDDVKWLEDLLDNVQLLQFFTSIRDNLQITRLSHFDHVTEDDLEKIGLSRPGARRLLEAVRKARSKAKKNLFTPITRLITPAGGSVKHSGGSGGQRSSTGGVRTPSPALNTSLTCLINEKDVTLSIKLGDGLFGVVRKGEWKTHSGNIPVAVKVLKQDAFTQPGIFEDFMKEVQAMHSLDHPQLIRLYGVVLTRPMMMITELAPLGNLLHYLRRQVCQLSIIRLFDYASQVATGMAYLESMKYVHRDLACRNILLITEDKIKIGDFGMMRYSQNDCYVMTEHKPIPCPWCAPESLRRMEFSHASDTWMYGVTIWEMFTFGEEPWVGLNGTQILKKIHGEGERLHRPEASPPEVYGLMMQCWSKNPGDRPTFSAIKQFLTRLTPPIMKATQNSHDMDEEGKLYITEGDQVVVIEGDPENHWWRGQNLSTMNIGYFPRNIVNPMRPKKGDDISRPLRNSVIHTGHGDPWGKSWGSPSHIDPLYLTPLDPPDVLGMKGSGNHNPEGTVRLGDRQKKRSSSSSTHMKMNLPNLCQTNTVSKQFNYSQLNNDLTLSPEERRVSKVVRPAPNRPPEPNVGAGGGGGDGTLIDLSPGDQPQGSAAPPLRHVSPKLQNGGVGGVGQNTRSILDEPIDVPEATEPEATYLNIGAENSFQSPEASLLSDDHLVPNAANPQPSVQEEDPFDTDRVYNNLQKNYYSDVDPDNSYFVATTHVNLSQPSQSSPNYSLSQSNNSIEHDISQAYSSTLNTSQPNTQAQGNTSQTYSSSENTSQSQLNTYHNTSPPNHNTSQPNNLSQPSTSTYDTSNPPDATTSSFTYGYSSSFSTSSFDNLSEYGIVPQPNHTPVSVLCSYTKNNCKPLDNLYSNNLAIQQDPKYETSEKLYSSSNVPSQVPKSDNLYNNQLSTQISRYDRSDNMPTNNLSPLDPHNLPSHSQSVMYGSSSQTVAKYDPSSFSDSFKFSDNFTNEAAAMAAFQTNLSSHSSELIPVSFQSNIPASTPHASQPVLPKLDPSFISELERSLGKTGNQTTLALENGPSSVPARLNSIPSGSNNAPPSARGGIIPTLRPPPQSTRVKRSDPLEDSKIVNKWASKDVNLRQNSKGDARAARPTQSVMLPMTSSRLTSDRGEAMSAQLAALNLNTNNGLGMNKHDMKFDEMFHPVEKMTRDIDCDSSSNKKFEANIYDPVCTSSGIEPETPVWYASTHLEYLPTAPPYYSSSQLSRRVPSGNSEVQDKVQWLRAEVGPNFAEEDCLQALYSQNWDVASATRFLKLNNLYGLGVASRAECEEALNKYQWNIEAAAEGLLMSKCH</sequence>
<evidence type="ECO:0000256" key="15">
    <source>
        <dbReference type="ARBA" id="ARBA00060742"/>
    </source>
</evidence>
<reference evidence="22" key="1">
    <citation type="submission" date="2021-05" db="EMBL/GenBank/DDBJ databases">
        <authorList>
            <person name="Alioto T."/>
            <person name="Alioto T."/>
            <person name="Gomez Garrido J."/>
        </authorList>
    </citation>
    <scope>NUCLEOTIDE SEQUENCE</scope>
</reference>
<dbReference type="InterPro" id="IPR037085">
    <property type="entry name" value="Cdc42-bd-like_dom_sf"/>
</dbReference>
<dbReference type="FunFam" id="1.10.510.10:FF:000080">
    <property type="entry name" value="Putative activated CDC42 kinase 1"/>
    <property type="match status" value="1"/>
</dbReference>
<dbReference type="InterPro" id="IPR015116">
    <property type="entry name" value="Cdc42-bd-like"/>
</dbReference>
<dbReference type="InterPro" id="IPR055175">
    <property type="entry name" value="ACK/TNK-like_SAM"/>
</dbReference>
<feature type="region of interest" description="Disordered" evidence="18">
    <location>
        <begin position="745"/>
        <end position="808"/>
    </location>
</feature>
<dbReference type="GO" id="GO:0046872">
    <property type="term" value="F:metal ion binding"/>
    <property type="evidence" value="ECO:0007669"/>
    <property type="project" value="UniProtKB-KW"/>
</dbReference>
<evidence type="ECO:0000256" key="14">
    <source>
        <dbReference type="ARBA" id="ARBA00047899"/>
    </source>
</evidence>